<dbReference type="KEGG" id="aful:116488563"/>
<dbReference type="InterPro" id="IPR032743">
    <property type="entry name" value="FAM47"/>
</dbReference>
<gene>
    <name evidence="4" type="primary">LOC116488563</name>
</gene>
<dbReference type="PANTHER" id="PTHR46449:SF5">
    <property type="entry name" value="FAMILY WITH SEQUENCE SIMILARITY 47 MEMBER E"/>
    <property type="match status" value="1"/>
</dbReference>
<evidence type="ECO:0000256" key="1">
    <source>
        <dbReference type="ARBA" id="ARBA00005277"/>
    </source>
</evidence>
<feature type="compositionally biased region" description="Basic and acidic residues" evidence="2">
    <location>
        <begin position="336"/>
        <end position="345"/>
    </location>
</feature>
<feature type="region of interest" description="Disordered" evidence="2">
    <location>
        <begin position="318"/>
        <end position="356"/>
    </location>
</feature>
<dbReference type="InParanoid" id="A0A6J3CVF4"/>
<protein>
    <submittedName>
        <fullName evidence="4">Protein FAM47E-like</fullName>
    </submittedName>
</protein>
<dbReference type="AlphaFoldDB" id="A0A6J3CVF4"/>
<evidence type="ECO:0000313" key="4">
    <source>
        <dbReference type="RefSeq" id="XP_032042109.1"/>
    </source>
</evidence>
<feature type="compositionally biased region" description="Polar residues" evidence="2">
    <location>
        <begin position="346"/>
        <end position="356"/>
    </location>
</feature>
<dbReference type="PANTHER" id="PTHR46449">
    <property type="entry name" value="ZGC:158260"/>
    <property type="match status" value="1"/>
</dbReference>
<dbReference type="RefSeq" id="XP_032042109.1">
    <property type="nucleotide sequence ID" value="XM_032186218.1"/>
</dbReference>
<proteinExistence type="inferred from homology"/>
<sequence>MSYNNFRESRLRFSDSLNGQRWIFLRKGLDDFRDGFPPSSDNMIVYGKKRPVSIIMKNSTGNSTYTAPGKKSKKCTKTQIYLSKLSPLQQARRDYVAQIEHCLKRHPTVLYPRLEKSSSPKLFEEVAGVPGPEILFKSKAGYNDYQRETQTPQEVQDHMEDKQMKGGRNCSIDEDALQSLLHSSSEYKEAGLLTPFCAVKLDGQAEQLRKQEISPLKIAVRSSHHLGCLPCQVKVLHQPKREKIRYGAWYLDPKTWRKEIVNKPLEASEEAINRIRNAKHHLSEKEMEVAQLHCTQAFKEFLERKGYQKPRFLLKMLAGGNDGGAQEKTSKSSKKRCPERNDKIRGSSSTTVNTDL</sequence>
<reference evidence="4" key="1">
    <citation type="submission" date="2025-08" db="UniProtKB">
        <authorList>
            <consortium name="RefSeq"/>
        </authorList>
    </citation>
    <scope>IDENTIFICATION</scope>
    <source>
        <tissue evidence="4">Lung</tissue>
    </source>
</reference>
<name>A0A6J3CVF4_AYTFU</name>
<dbReference type="Proteomes" id="UP000504639">
    <property type="component" value="Chromosome 4"/>
</dbReference>
<dbReference type="Pfam" id="PF14642">
    <property type="entry name" value="FAM47"/>
    <property type="match status" value="1"/>
</dbReference>
<dbReference type="GeneID" id="116488563"/>
<evidence type="ECO:0000256" key="2">
    <source>
        <dbReference type="SAM" id="MobiDB-lite"/>
    </source>
</evidence>
<dbReference type="GO" id="GO:0045815">
    <property type="term" value="P:transcription initiation-coupled chromatin remodeling"/>
    <property type="evidence" value="ECO:0007669"/>
    <property type="project" value="TreeGrafter"/>
</dbReference>
<organism evidence="3 4">
    <name type="scientific">Aythya fuligula</name>
    <name type="common">Tufted duck</name>
    <name type="synonym">Anas fuligula</name>
    <dbReference type="NCBI Taxonomy" id="219594"/>
    <lineage>
        <taxon>Eukaryota</taxon>
        <taxon>Metazoa</taxon>
        <taxon>Chordata</taxon>
        <taxon>Craniata</taxon>
        <taxon>Vertebrata</taxon>
        <taxon>Euteleostomi</taxon>
        <taxon>Archelosauria</taxon>
        <taxon>Archosauria</taxon>
        <taxon>Dinosauria</taxon>
        <taxon>Saurischia</taxon>
        <taxon>Theropoda</taxon>
        <taxon>Coelurosauria</taxon>
        <taxon>Aves</taxon>
        <taxon>Neognathae</taxon>
        <taxon>Galloanserae</taxon>
        <taxon>Anseriformes</taxon>
        <taxon>Anatidae</taxon>
        <taxon>Aythyinae</taxon>
        <taxon>Aythya</taxon>
    </lineage>
</organism>
<dbReference type="GO" id="GO:0000785">
    <property type="term" value="C:chromatin"/>
    <property type="evidence" value="ECO:0007669"/>
    <property type="project" value="TreeGrafter"/>
</dbReference>
<accession>A0A6J3CVF4</accession>
<comment type="similarity">
    <text evidence="1">Belongs to the FAM47 family.</text>
</comment>
<keyword evidence="3" id="KW-1185">Reference proteome</keyword>
<evidence type="ECO:0000313" key="3">
    <source>
        <dbReference type="Proteomes" id="UP000504639"/>
    </source>
</evidence>